<name>X1F0M7_9ZZZZ</name>
<dbReference type="EMBL" id="BART01039480">
    <property type="protein sequence ID" value="GAH14373.1"/>
    <property type="molecule type" value="Genomic_DNA"/>
</dbReference>
<protein>
    <submittedName>
        <fullName evidence="1">Uncharacterized protein</fullName>
    </submittedName>
</protein>
<comment type="caution">
    <text evidence="1">The sequence shown here is derived from an EMBL/GenBank/DDBJ whole genome shotgun (WGS) entry which is preliminary data.</text>
</comment>
<organism evidence="1">
    <name type="scientific">marine sediment metagenome</name>
    <dbReference type="NCBI Taxonomy" id="412755"/>
    <lineage>
        <taxon>unclassified sequences</taxon>
        <taxon>metagenomes</taxon>
        <taxon>ecological metagenomes</taxon>
    </lineage>
</organism>
<dbReference type="AlphaFoldDB" id="X1F0M7"/>
<accession>X1F0M7</accession>
<gene>
    <name evidence="1" type="ORF">S01H4_64866</name>
</gene>
<sequence length="66" mass="7837">MKMKCPNCEYEYEHKRIDGERKTLKGKHEFIPLEFSNGITTFISLKYDNEQVLTIYICPECGNLIY</sequence>
<evidence type="ECO:0000313" key="1">
    <source>
        <dbReference type="EMBL" id="GAH14373.1"/>
    </source>
</evidence>
<proteinExistence type="predicted"/>
<reference evidence="1" key="1">
    <citation type="journal article" date="2014" name="Front. Microbiol.">
        <title>High frequency of phylogenetically diverse reductive dehalogenase-homologous genes in deep subseafloor sedimentary metagenomes.</title>
        <authorList>
            <person name="Kawai M."/>
            <person name="Futagami T."/>
            <person name="Toyoda A."/>
            <person name="Takaki Y."/>
            <person name="Nishi S."/>
            <person name="Hori S."/>
            <person name="Arai W."/>
            <person name="Tsubouchi T."/>
            <person name="Morono Y."/>
            <person name="Uchiyama I."/>
            <person name="Ito T."/>
            <person name="Fujiyama A."/>
            <person name="Inagaki F."/>
            <person name="Takami H."/>
        </authorList>
    </citation>
    <scope>NUCLEOTIDE SEQUENCE</scope>
    <source>
        <strain evidence="1">Expedition CK06-06</strain>
    </source>
</reference>